<dbReference type="Proteomes" id="UP000185210">
    <property type="component" value="Unassembled WGS sequence"/>
</dbReference>
<accession>A0AB38D4U0</accession>
<dbReference type="RefSeq" id="WP_052536322.1">
    <property type="nucleotide sequence ID" value="NZ_CAACXP010000003.1"/>
</dbReference>
<reference evidence="1 2" key="1">
    <citation type="submission" date="2016-11" db="EMBL/GenBank/DDBJ databases">
        <authorList>
            <consortium name="Pathogen Informatics"/>
        </authorList>
    </citation>
    <scope>NUCLEOTIDE SEQUENCE [LARGE SCALE GENOMIC DNA]</scope>
    <source>
        <strain evidence="1 2">104</strain>
    </source>
</reference>
<evidence type="ECO:0000313" key="1">
    <source>
        <dbReference type="EMBL" id="SIB76850.1"/>
    </source>
</evidence>
<protein>
    <submittedName>
        <fullName evidence="1">Uncharacterized protein</fullName>
    </submittedName>
</protein>
<gene>
    <name evidence="1" type="ORF">SAMEA2070301_04486</name>
</gene>
<organism evidence="1 2">
    <name type="scientific">Mycobacteroides abscessus subsp. abscessus</name>
    <dbReference type="NCBI Taxonomy" id="1185650"/>
    <lineage>
        <taxon>Bacteria</taxon>
        <taxon>Bacillati</taxon>
        <taxon>Actinomycetota</taxon>
        <taxon>Actinomycetes</taxon>
        <taxon>Mycobacteriales</taxon>
        <taxon>Mycobacteriaceae</taxon>
        <taxon>Mycobacteroides</taxon>
        <taxon>Mycobacteroides abscessus</taxon>
    </lineage>
</organism>
<sequence length="175" mass="18946">MPIDKSIRSLLEEFNHRLWPEIPPIPGLRIIDVPVPQPWLQGPVPDPWRFSEAAILQRHAELEARNLVYRVLDAASTASAQGGDGAAVLTRLIDEWIHIDDGNGTGKMPYHLAFPPGWAITPPPPPRPNEVSLRSILTVAALSLAAVTISEPNLAGAVDEATNALIERAASIRVG</sequence>
<comment type="caution">
    <text evidence="1">The sequence shown here is derived from an EMBL/GenBank/DDBJ whole genome shotgun (WGS) entry which is preliminary data.</text>
</comment>
<name>A0AB38D4U0_9MYCO</name>
<dbReference type="EMBL" id="FSHM01000008">
    <property type="protein sequence ID" value="SIB76850.1"/>
    <property type="molecule type" value="Genomic_DNA"/>
</dbReference>
<proteinExistence type="predicted"/>
<dbReference type="AlphaFoldDB" id="A0AB38D4U0"/>
<evidence type="ECO:0000313" key="2">
    <source>
        <dbReference type="Proteomes" id="UP000185210"/>
    </source>
</evidence>